<dbReference type="CDD" id="cd04301">
    <property type="entry name" value="NAT_SF"/>
    <property type="match status" value="1"/>
</dbReference>
<dbReference type="GO" id="GO:0006167">
    <property type="term" value="P:AMP biosynthetic process"/>
    <property type="evidence" value="ECO:0007669"/>
    <property type="project" value="TreeGrafter"/>
</dbReference>
<name>A0A562VDE1_9ACTN</name>
<reference evidence="5 6" key="1">
    <citation type="journal article" date="2013" name="Stand. Genomic Sci.">
        <title>Genomic Encyclopedia of Type Strains, Phase I: The one thousand microbial genomes (KMG-I) project.</title>
        <authorList>
            <person name="Kyrpides N.C."/>
            <person name="Woyke T."/>
            <person name="Eisen J.A."/>
            <person name="Garrity G."/>
            <person name="Lilburn T.G."/>
            <person name="Beck B.J."/>
            <person name="Whitman W.B."/>
            <person name="Hugenholtz P."/>
            <person name="Klenk H.P."/>
        </authorList>
    </citation>
    <scope>NUCLEOTIDE SEQUENCE [LARGE SCALE GENOMIC DNA]</scope>
    <source>
        <strain evidence="5 6">DSM 45044</strain>
    </source>
</reference>
<dbReference type="Proteomes" id="UP000321617">
    <property type="component" value="Unassembled WGS sequence"/>
</dbReference>
<dbReference type="InterPro" id="IPR020084">
    <property type="entry name" value="NUDIX_hydrolase_CS"/>
</dbReference>
<dbReference type="InterPro" id="IPR000086">
    <property type="entry name" value="NUDIX_hydrolase_dom"/>
</dbReference>
<feature type="domain" description="N-acetyltransferase" evidence="3">
    <location>
        <begin position="103"/>
        <end position="281"/>
    </location>
</feature>
<keyword evidence="1" id="KW-0378">Hydrolase</keyword>
<dbReference type="OrthoDB" id="9814648at2"/>
<dbReference type="SUPFAM" id="SSF55729">
    <property type="entry name" value="Acyl-CoA N-acyltransferases (Nat)"/>
    <property type="match status" value="1"/>
</dbReference>
<dbReference type="SUPFAM" id="SSF55811">
    <property type="entry name" value="Nudix"/>
    <property type="match status" value="1"/>
</dbReference>
<keyword evidence="5" id="KW-0808">Transferase</keyword>
<dbReference type="GO" id="GO:0006754">
    <property type="term" value="P:ATP biosynthetic process"/>
    <property type="evidence" value="ECO:0007669"/>
    <property type="project" value="TreeGrafter"/>
</dbReference>
<evidence type="ECO:0000313" key="6">
    <source>
        <dbReference type="Proteomes" id="UP000321617"/>
    </source>
</evidence>
<dbReference type="Pfam" id="PF13523">
    <property type="entry name" value="Acetyltransf_8"/>
    <property type="match status" value="1"/>
</dbReference>
<evidence type="ECO:0000259" key="4">
    <source>
        <dbReference type="PROSITE" id="PS51462"/>
    </source>
</evidence>
<dbReference type="InterPro" id="IPR016181">
    <property type="entry name" value="Acyl_CoA_acyltransferase"/>
</dbReference>
<dbReference type="PROSITE" id="PS00893">
    <property type="entry name" value="NUDIX_BOX"/>
    <property type="match status" value="1"/>
</dbReference>
<feature type="domain" description="Nudix hydrolase" evidence="4">
    <location>
        <begin position="16"/>
        <end position="139"/>
    </location>
</feature>
<dbReference type="PROSITE" id="PS51186">
    <property type="entry name" value="GNAT"/>
    <property type="match status" value="1"/>
</dbReference>
<dbReference type="InterPro" id="IPR000182">
    <property type="entry name" value="GNAT_dom"/>
</dbReference>
<proteinExistence type="predicted"/>
<dbReference type="PROSITE" id="PS51462">
    <property type="entry name" value="NUDIX"/>
    <property type="match status" value="1"/>
</dbReference>
<sequence>MNDTTWDGVAITPSAPRGNAVVVRRRHPDGHRYLILHRAVEGVHHEGLWAWTTPSGMRQPGEAVLPAATRELHEETGIAGHDLQPVDLGRGHALWLADIPSDTPIRLDAEHDRHEWVTADTAAARCLPSVVGHAVTTAAAVPTVHVTLPDAPTTDHPWCPPHPATHTCPVTGHHVTIDGRPAGTAHTATVGDLPDHLAATGSHHGVIITDPAWRGRGIGPAVIWALLRHVAHTHPHTTHVITDSDPHDTATHRALAKTGFTRDGHLRLPGGTRLLHGINPGHWLGHRPPNTSTHDMITAQGESQQGRT</sequence>
<dbReference type="Pfam" id="PF00293">
    <property type="entry name" value="NUDIX"/>
    <property type="match status" value="1"/>
</dbReference>
<evidence type="ECO:0000259" key="3">
    <source>
        <dbReference type="PROSITE" id="PS51186"/>
    </source>
</evidence>
<dbReference type="GO" id="GO:0016747">
    <property type="term" value="F:acyltransferase activity, transferring groups other than amino-acyl groups"/>
    <property type="evidence" value="ECO:0007669"/>
    <property type="project" value="InterPro"/>
</dbReference>
<dbReference type="EMBL" id="VLLL01000005">
    <property type="protein sequence ID" value="TWJ15890.1"/>
    <property type="molecule type" value="Genomic_DNA"/>
</dbReference>
<accession>A0A562VDE1</accession>
<dbReference type="Gene3D" id="3.40.630.30">
    <property type="match status" value="1"/>
</dbReference>
<dbReference type="GO" id="GO:0004081">
    <property type="term" value="F:bis(5'-nucleosyl)-tetraphosphatase (asymmetrical) activity"/>
    <property type="evidence" value="ECO:0007669"/>
    <property type="project" value="TreeGrafter"/>
</dbReference>
<dbReference type="Gene3D" id="3.90.79.10">
    <property type="entry name" value="Nucleoside Triphosphate Pyrophosphohydrolase"/>
    <property type="match status" value="1"/>
</dbReference>
<dbReference type="InterPro" id="IPR015797">
    <property type="entry name" value="NUDIX_hydrolase-like_dom_sf"/>
</dbReference>
<evidence type="ECO:0000313" key="5">
    <source>
        <dbReference type="EMBL" id="TWJ15890.1"/>
    </source>
</evidence>
<dbReference type="PANTHER" id="PTHR21340">
    <property type="entry name" value="DIADENOSINE 5,5-P1,P4-TETRAPHOSPHATE PYROPHOSPHOHYDROLASE MUTT"/>
    <property type="match status" value="1"/>
</dbReference>
<dbReference type="PANTHER" id="PTHR21340:SF0">
    <property type="entry name" value="BIS(5'-NUCLEOSYL)-TETRAPHOSPHATASE [ASYMMETRICAL]"/>
    <property type="match status" value="1"/>
</dbReference>
<protein>
    <submittedName>
        <fullName evidence="5">Acetyltransferase (GNAT) family protein</fullName>
    </submittedName>
</protein>
<gene>
    <name evidence="5" type="ORF">LX16_1609</name>
</gene>
<dbReference type="InterPro" id="IPR051325">
    <property type="entry name" value="Nudix_hydrolase_domain"/>
</dbReference>
<dbReference type="RefSeq" id="WP_147135331.1">
    <property type="nucleotide sequence ID" value="NZ_BAABIJ010000001.1"/>
</dbReference>
<comment type="caution">
    <text evidence="5">The sequence shown here is derived from an EMBL/GenBank/DDBJ whole genome shotgun (WGS) entry which is preliminary data.</text>
</comment>
<keyword evidence="6" id="KW-1185">Reference proteome</keyword>
<evidence type="ECO:0000256" key="2">
    <source>
        <dbReference type="SAM" id="MobiDB-lite"/>
    </source>
</evidence>
<evidence type="ECO:0000256" key="1">
    <source>
        <dbReference type="ARBA" id="ARBA00022801"/>
    </source>
</evidence>
<organism evidence="5 6">
    <name type="scientific">Stackebrandtia albiflava</name>
    <dbReference type="NCBI Taxonomy" id="406432"/>
    <lineage>
        <taxon>Bacteria</taxon>
        <taxon>Bacillati</taxon>
        <taxon>Actinomycetota</taxon>
        <taxon>Actinomycetes</taxon>
        <taxon>Glycomycetales</taxon>
        <taxon>Glycomycetaceae</taxon>
        <taxon>Stackebrandtia</taxon>
    </lineage>
</organism>
<feature type="region of interest" description="Disordered" evidence="2">
    <location>
        <begin position="286"/>
        <end position="308"/>
    </location>
</feature>
<dbReference type="AlphaFoldDB" id="A0A562VDE1"/>
<feature type="compositionally biased region" description="Polar residues" evidence="2">
    <location>
        <begin position="289"/>
        <end position="308"/>
    </location>
</feature>